<sequence>MMMNKASGIFKNEIIKINKYCYYYYLNYNCGDESYLSLGNEYLINKKNELELIMCFLDDYSRFVGYKKPGFGCSSEYSGIMIALDGTIYDSTFYSSEQKFLNSKIITKFELINNGIRTVSQNLVDNCERITENVTERGSTNELLIRLLELECLSDDKDCSDKKRVQVPNNNKLEHYSLIELMEKSGIKREYIELLKNSRIKNEDLLLSPLLVSKKGVGSIFGIKELGYRIKMVNCIKKYRILYKRVLSLKKYSIKEKLISLGFNNEVIYNTLSLSSTPLNSIFCSFSYSGINIPFEQLVFIRKLVCNEDNFDFWKNDDKNRNNSIRSSYYLGKWLGKEVAIKVFKGKIVRPELWENTCKLIWSLRHPNLVLTLGFCHSYTEDIHCVVTEYINSGSLNRYLSNKRKYVNVNGVNGGIGSESARRIGLKERVCLDFRNSLTSDYFGFDYMSYNGGINIQDALKITKEIACGCYYLNQKGFFHLNLKPSNILLVNKYNVGNNNGILGVYGMEMGVRKNATRGEIAVQRNMEEYVNGEKCNDLKIMSVNDELSVSVKLADIGHFLLEASFYDINTKLVDLDKNIVNNNECDYFSDIVSSPKVSDSKILNYYPPEILVKTLPTLEPAKLYMENKYNSCKNIDSYSLGVMLWEMVYGELPFSGMDNVEIQLYVGYIGLGKNVLINKVINRFKYTSSFTMITVLSLIKKMCGYSSKAIKRNINSKVYKLYRNSKSNNSDTSNIIDNDLIQNEKHDTLNNTSSEYKNANDEKVKNIRISSLSSSLSPFSFSSSSSSSMARADRESHGYGRKRAIDNINTKHNDPNDICLLSSLLLEIAEKSGLRQTKRVEMIQIIDHIREIEKRVSFSTLHPKF</sequence>
<dbReference type="InterPro" id="IPR000719">
    <property type="entry name" value="Prot_kinase_dom"/>
</dbReference>
<keyword evidence="4" id="KW-1185">Reference proteome</keyword>
<feature type="domain" description="Protein kinase" evidence="2">
    <location>
        <begin position="311"/>
        <end position="750"/>
    </location>
</feature>
<evidence type="ECO:0000313" key="4">
    <source>
        <dbReference type="Proteomes" id="UP001311799"/>
    </source>
</evidence>
<dbReference type="InterPro" id="IPR051681">
    <property type="entry name" value="Ser/Thr_Kinases-Pseudokinases"/>
</dbReference>
<protein>
    <submittedName>
        <fullName evidence="3">SAM domain-containing</fullName>
    </submittedName>
</protein>
<accession>A0AAV9XUF7</accession>
<feature type="region of interest" description="Disordered" evidence="1">
    <location>
        <begin position="775"/>
        <end position="800"/>
    </location>
</feature>
<dbReference type="GO" id="GO:0004674">
    <property type="term" value="F:protein serine/threonine kinase activity"/>
    <property type="evidence" value="ECO:0007669"/>
    <property type="project" value="TreeGrafter"/>
</dbReference>
<dbReference type="InterPro" id="IPR001245">
    <property type="entry name" value="Ser-Thr/Tyr_kinase_cat_dom"/>
</dbReference>
<dbReference type="SUPFAM" id="SSF56112">
    <property type="entry name" value="Protein kinase-like (PK-like)"/>
    <property type="match status" value="1"/>
</dbReference>
<gene>
    <name evidence="3" type="ORF">RS030_81180</name>
</gene>
<evidence type="ECO:0000259" key="2">
    <source>
        <dbReference type="PROSITE" id="PS50011"/>
    </source>
</evidence>
<reference evidence="3 4" key="1">
    <citation type="submission" date="2023-10" db="EMBL/GenBank/DDBJ databases">
        <title>Comparative genomics analysis reveals potential genetic determinants of host preference in Cryptosporidium xiaoi.</title>
        <authorList>
            <person name="Xiao L."/>
            <person name="Li J."/>
        </authorList>
    </citation>
    <scope>NUCLEOTIDE SEQUENCE [LARGE SCALE GENOMIC DNA]</scope>
    <source>
        <strain evidence="3 4">52996</strain>
    </source>
</reference>
<organism evidence="3 4">
    <name type="scientific">Cryptosporidium xiaoi</name>
    <dbReference type="NCBI Taxonomy" id="659607"/>
    <lineage>
        <taxon>Eukaryota</taxon>
        <taxon>Sar</taxon>
        <taxon>Alveolata</taxon>
        <taxon>Apicomplexa</taxon>
        <taxon>Conoidasida</taxon>
        <taxon>Coccidia</taxon>
        <taxon>Eucoccidiorida</taxon>
        <taxon>Eimeriorina</taxon>
        <taxon>Cryptosporidiidae</taxon>
        <taxon>Cryptosporidium</taxon>
    </lineage>
</organism>
<dbReference type="Gene3D" id="1.10.510.10">
    <property type="entry name" value="Transferase(Phosphotransferase) domain 1"/>
    <property type="match status" value="2"/>
</dbReference>
<comment type="caution">
    <text evidence="3">The sequence shown here is derived from an EMBL/GenBank/DDBJ whole genome shotgun (WGS) entry which is preliminary data.</text>
</comment>
<proteinExistence type="predicted"/>
<dbReference type="GO" id="GO:0005524">
    <property type="term" value="F:ATP binding"/>
    <property type="evidence" value="ECO:0007669"/>
    <property type="project" value="InterPro"/>
</dbReference>
<evidence type="ECO:0000256" key="1">
    <source>
        <dbReference type="SAM" id="MobiDB-lite"/>
    </source>
</evidence>
<feature type="compositionally biased region" description="Low complexity" evidence="1">
    <location>
        <begin position="775"/>
        <end position="789"/>
    </location>
</feature>
<evidence type="ECO:0000313" key="3">
    <source>
        <dbReference type="EMBL" id="KAK6587904.1"/>
    </source>
</evidence>
<dbReference type="Proteomes" id="UP001311799">
    <property type="component" value="Unassembled WGS sequence"/>
</dbReference>
<dbReference type="PANTHER" id="PTHR44329:SF140">
    <property type="entry name" value="INACTIVE PROTEIN TYROSINE KINASE PTKL"/>
    <property type="match status" value="1"/>
</dbReference>
<dbReference type="PANTHER" id="PTHR44329">
    <property type="entry name" value="SERINE/THREONINE-PROTEIN KINASE TNNI3K-RELATED"/>
    <property type="match status" value="1"/>
</dbReference>
<dbReference type="EMBL" id="JAWDEY010000036">
    <property type="protein sequence ID" value="KAK6587904.1"/>
    <property type="molecule type" value="Genomic_DNA"/>
</dbReference>
<dbReference type="Pfam" id="PF07714">
    <property type="entry name" value="PK_Tyr_Ser-Thr"/>
    <property type="match status" value="1"/>
</dbReference>
<dbReference type="PROSITE" id="PS50011">
    <property type="entry name" value="PROTEIN_KINASE_DOM"/>
    <property type="match status" value="1"/>
</dbReference>
<dbReference type="AlphaFoldDB" id="A0AAV9XUF7"/>
<name>A0AAV9XUF7_9CRYT</name>
<dbReference type="InterPro" id="IPR011009">
    <property type="entry name" value="Kinase-like_dom_sf"/>
</dbReference>